<keyword evidence="1" id="KW-0472">Membrane</keyword>
<dbReference type="InterPro" id="IPR038174">
    <property type="entry name" value="Strep_pil_link_sf"/>
</dbReference>
<feature type="signal peptide" evidence="2">
    <location>
        <begin position="1"/>
        <end position="29"/>
    </location>
</feature>
<keyword evidence="1" id="KW-0812">Transmembrane</keyword>
<evidence type="ECO:0000256" key="2">
    <source>
        <dbReference type="SAM" id="SignalP"/>
    </source>
</evidence>
<evidence type="ECO:0000313" key="4">
    <source>
        <dbReference type="EMBL" id="GCA66783.1"/>
    </source>
</evidence>
<organism evidence="4 5">
    <name type="scientific">Mediterraneibacter butyricigenes</name>
    <dbReference type="NCBI Taxonomy" id="2316025"/>
    <lineage>
        <taxon>Bacteria</taxon>
        <taxon>Bacillati</taxon>
        <taxon>Bacillota</taxon>
        <taxon>Clostridia</taxon>
        <taxon>Lachnospirales</taxon>
        <taxon>Lachnospiraceae</taxon>
        <taxon>Mediterraneibacter</taxon>
    </lineage>
</organism>
<feature type="transmembrane region" description="Helical" evidence="1">
    <location>
        <begin position="345"/>
        <end position="367"/>
    </location>
</feature>
<evidence type="ECO:0000313" key="5">
    <source>
        <dbReference type="Proteomes" id="UP000265643"/>
    </source>
</evidence>
<gene>
    <name evidence="4" type="ORF">KGMB01110_12190</name>
</gene>
<evidence type="ECO:0000256" key="1">
    <source>
        <dbReference type="SAM" id="Phobius"/>
    </source>
</evidence>
<dbReference type="RefSeq" id="WP_119297843.1">
    <property type="nucleotide sequence ID" value="NZ_BHGK01000001.1"/>
</dbReference>
<proteinExistence type="predicted"/>
<keyword evidence="1" id="KW-1133">Transmembrane helix</keyword>
<keyword evidence="5" id="KW-1185">Reference proteome</keyword>
<dbReference type="Pfam" id="PF24547">
    <property type="entry name" value="DUF7601"/>
    <property type="match status" value="1"/>
</dbReference>
<dbReference type="NCBIfam" id="TIGR03786">
    <property type="entry name" value="strep_pil_rpt"/>
    <property type="match status" value="1"/>
</dbReference>
<dbReference type="Proteomes" id="UP000265643">
    <property type="component" value="Unassembled WGS sequence"/>
</dbReference>
<reference evidence="5" key="1">
    <citation type="submission" date="2018-09" db="EMBL/GenBank/DDBJ databases">
        <title>Draft Genome Sequence of Mediterraneibacter sp. KCTC 15684.</title>
        <authorList>
            <person name="Kim J.S."/>
            <person name="Han K.I."/>
            <person name="Suh M.K."/>
            <person name="Lee K.C."/>
            <person name="Eom M.K."/>
            <person name="Lee J.H."/>
            <person name="Park S.H."/>
            <person name="Kang S.W."/>
            <person name="Park J.E."/>
            <person name="Oh B.S."/>
            <person name="Yu S.Y."/>
            <person name="Choi S.H."/>
            <person name="Lee D.H."/>
            <person name="Yoon H."/>
            <person name="Kim B."/>
            <person name="Yang S.J."/>
            <person name="Lee J.S."/>
        </authorList>
    </citation>
    <scope>NUCLEOTIDE SEQUENCE [LARGE SCALE GENOMIC DNA]</scope>
    <source>
        <strain evidence="5">KCTC 15684</strain>
    </source>
</reference>
<feature type="domain" description="DUF7601" evidence="3">
    <location>
        <begin position="206"/>
        <end position="310"/>
    </location>
</feature>
<dbReference type="InterPro" id="IPR055382">
    <property type="entry name" value="DUF7601"/>
</dbReference>
<dbReference type="InterPro" id="IPR022464">
    <property type="entry name" value="Strep_pil_isopept_link"/>
</dbReference>
<dbReference type="AlphaFoldDB" id="A0A391PAU8"/>
<name>A0A391PAU8_9FIRM</name>
<feature type="chain" id="PRO_5017332546" description="DUF7601 domain-containing protein" evidence="2">
    <location>
        <begin position="30"/>
        <end position="372"/>
    </location>
</feature>
<evidence type="ECO:0000259" key="3">
    <source>
        <dbReference type="Pfam" id="PF24547"/>
    </source>
</evidence>
<dbReference type="Gene3D" id="2.60.40.3050">
    <property type="match status" value="1"/>
</dbReference>
<dbReference type="Gene3D" id="2.60.40.1140">
    <property type="entry name" value="Collagen-binding surface protein Cna, B-type domain"/>
    <property type="match status" value="1"/>
</dbReference>
<protein>
    <recommendedName>
        <fullName evidence="3">DUF7601 domain-containing protein</fullName>
    </recommendedName>
</protein>
<sequence length="372" mass="39613">MKNKMISRSFAAAMATATMLSTMGLSVCAASEGLYQGDNLTEIPAEKILTTDGTTYQPDTTFSFSVSNGNGTTESTQVTDDKGNLVYAGVTGGLYTDASCGAVFSAASQSSDQIQAIYQANGKLKLDVTAFPKPGVFHYLVSETPSTYDGITSDTNIYDVYVYVYTDDAGNLSIKNVVAKKQTPKGPVKADLTFSNDYGKDNDGTHDVKITKTIAGNQAVKSQNFHFQVKVTAKDGAAEKYLVKYSKDGKTETTDMLQSGVQKEYEMTNEGYVLVYGLSEGDVVDVKEKEANSDGYTTTIQANTTQFGSNLIKNEATGTLQTSVKKDGAIIGYLNEKNGVIPTGVMATVGPSLILVLAATGLGVAFFRKKAE</sequence>
<dbReference type="EMBL" id="BHGK01000001">
    <property type="protein sequence ID" value="GCA66783.1"/>
    <property type="molecule type" value="Genomic_DNA"/>
</dbReference>
<keyword evidence="2" id="KW-0732">Signal</keyword>
<comment type="caution">
    <text evidence="4">The sequence shown here is derived from an EMBL/GenBank/DDBJ whole genome shotgun (WGS) entry which is preliminary data.</text>
</comment>
<accession>A0A391PAU8</accession>